<keyword evidence="10" id="KW-1185">Reference proteome</keyword>
<evidence type="ECO:0000256" key="3">
    <source>
        <dbReference type="ARBA" id="ARBA00022475"/>
    </source>
</evidence>
<evidence type="ECO:0000313" key="10">
    <source>
        <dbReference type="Proteomes" id="UP000294937"/>
    </source>
</evidence>
<feature type="domain" description="YetF C-terminal" evidence="8">
    <location>
        <begin position="82"/>
        <end position="214"/>
    </location>
</feature>
<feature type="transmembrane region" description="Helical" evidence="7">
    <location>
        <begin position="33"/>
        <end position="53"/>
    </location>
</feature>
<evidence type="ECO:0000259" key="8">
    <source>
        <dbReference type="Pfam" id="PF04239"/>
    </source>
</evidence>
<accession>A0A4R3LBX0</accession>
<feature type="transmembrane region" description="Helical" evidence="7">
    <location>
        <begin position="59"/>
        <end position="79"/>
    </location>
</feature>
<dbReference type="Pfam" id="PF04239">
    <property type="entry name" value="DUF421"/>
    <property type="match status" value="1"/>
</dbReference>
<dbReference type="Proteomes" id="UP000294937">
    <property type="component" value="Unassembled WGS sequence"/>
</dbReference>
<dbReference type="InterPro" id="IPR007353">
    <property type="entry name" value="DUF421"/>
</dbReference>
<evidence type="ECO:0000256" key="2">
    <source>
        <dbReference type="ARBA" id="ARBA00006448"/>
    </source>
</evidence>
<comment type="subcellular location">
    <subcellularLocation>
        <location evidence="1">Cell membrane</location>
        <topology evidence="1">Multi-pass membrane protein</topology>
    </subcellularLocation>
</comment>
<proteinExistence type="inferred from homology"/>
<dbReference type="EMBL" id="SMAG01000002">
    <property type="protein sequence ID" value="TCS95804.1"/>
    <property type="molecule type" value="Genomic_DNA"/>
</dbReference>
<dbReference type="InterPro" id="IPR023090">
    <property type="entry name" value="UPF0702_alpha/beta_dom_sf"/>
</dbReference>
<dbReference type="GO" id="GO:0005886">
    <property type="term" value="C:plasma membrane"/>
    <property type="evidence" value="ECO:0007669"/>
    <property type="project" value="UniProtKB-SubCell"/>
</dbReference>
<evidence type="ECO:0000256" key="1">
    <source>
        <dbReference type="ARBA" id="ARBA00004651"/>
    </source>
</evidence>
<evidence type="ECO:0000256" key="5">
    <source>
        <dbReference type="ARBA" id="ARBA00022989"/>
    </source>
</evidence>
<evidence type="ECO:0000256" key="6">
    <source>
        <dbReference type="ARBA" id="ARBA00023136"/>
    </source>
</evidence>
<comment type="similarity">
    <text evidence="2">Belongs to the UPF0702 family.</text>
</comment>
<dbReference type="InterPro" id="IPR012452">
    <property type="entry name" value="DUF1657"/>
</dbReference>
<comment type="caution">
    <text evidence="9">The sequence shown here is derived from an EMBL/GenBank/DDBJ whole genome shotgun (WGS) entry which is preliminary data.</text>
</comment>
<keyword evidence="4 7" id="KW-0812">Transmembrane</keyword>
<dbReference type="OrthoDB" id="9778331at2"/>
<feature type="transmembrane region" description="Helical" evidence="7">
    <location>
        <begin position="7"/>
        <end position="26"/>
    </location>
</feature>
<evidence type="ECO:0000256" key="7">
    <source>
        <dbReference type="SAM" id="Phobius"/>
    </source>
</evidence>
<sequence length="286" mass="31897">MPEWLEVTIRTLAAVLILFLLTKLLGKRQVSQLSLFEYITGITIGSIAATMSLDLKATWYIGIIALVVWTAVSLLFEYLPMKSKIVRDLVDGKATILIQEGKVLEDNLAKEKLTADELLERLRSKNAFAVSDVEFAVMEPSGEINVLLAKDNQPLTAKHLGLKVAPEREPQTVIIDGTIMDEPLANAGFNRGWLDAELEKLGVAIENVFLGQVDSYGQLYVDLFDDKIQVPQPQQKALLLATLKKCEADIEMFSLSTHNPESKSLYEDCSKQLQEIIQNVRPLLSR</sequence>
<reference evidence="9 10" key="1">
    <citation type="submission" date="2019-03" db="EMBL/GenBank/DDBJ databases">
        <title>Genomic Encyclopedia of Type Strains, Phase IV (KMG-IV): sequencing the most valuable type-strain genomes for metagenomic binning, comparative biology and taxonomic classification.</title>
        <authorList>
            <person name="Goeker M."/>
        </authorList>
    </citation>
    <scope>NUCLEOTIDE SEQUENCE [LARGE SCALE GENOMIC DNA]</scope>
    <source>
        <strain evidence="9 10">DSM 45707</strain>
    </source>
</reference>
<dbReference type="Pfam" id="PF07870">
    <property type="entry name" value="DUF1657"/>
    <property type="match status" value="1"/>
</dbReference>
<keyword evidence="3" id="KW-1003">Cell membrane</keyword>
<dbReference type="PANTHER" id="PTHR34582:SF7">
    <property type="entry name" value="UPF0702 TRANSMEMBRANE PROTEIN YDFS"/>
    <property type="match status" value="1"/>
</dbReference>
<evidence type="ECO:0000313" key="9">
    <source>
        <dbReference type="EMBL" id="TCS95804.1"/>
    </source>
</evidence>
<keyword evidence="5 7" id="KW-1133">Transmembrane helix</keyword>
<dbReference type="RefSeq" id="WP_131923775.1">
    <property type="nucleotide sequence ID" value="NZ_SMAG01000002.1"/>
</dbReference>
<gene>
    <name evidence="9" type="ORF">EDD58_102385</name>
</gene>
<keyword evidence="6 7" id="KW-0472">Membrane</keyword>
<organism evidence="9 10">
    <name type="scientific">Hazenella coriacea</name>
    <dbReference type="NCBI Taxonomy" id="1179467"/>
    <lineage>
        <taxon>Bacteria</taxon>
        <taxon>Bacillati</taxon>
        <taxon>Bacillota</taxon>
        <taxon>Bacilli</taxon>
        <taxon>Bacillales</taxon>
        <taxon>Thermoactinomycetaceae</taxon>
        <taxon>Hazenella</taxon>
    </lineage>
</organism>
<dbReference type="PANTHER" id="PTHR34582">
    <property type="entry name" value="UPF0702 TRANSMEMBRANE PROTEIN YCAP"/>
    <property type="match status" value="1"/>
</dbReference>
<protein>
    <submittedName>
        <fullName evidence="9">Uncharacterized membrane protein YcaP (DUF421 family)</fullName>
    </submittedName>
</protein>
<evidence type="ECO:0000256" key="4">
    <source>
        <dbReference type="ARBA" id="ARBA00022692"/>
    </source>
</evidence>
<dbReference type="AlphaFoldDB" id="A0A4R3LBX0"/>
<name>A0A4R3LBX0_9BACL</name>
<dbReference type="Gene3D" id="3.30.240.20">
    <property type="entry name" value="bsu07140 like domains"/>
    <property type="match status" value="2"/>
</dbReference>